<dbReference type="InterPro" id="IPR021361">
    <property type="entry name" value="Tad2-like_dom"/>
</dbReference>
<feature type="domain" description="Thoeris anti-defense 2-like" evidence="1">
    <location>
        <begin position="161"/>
        <end position="242"/>
    </location>
</feature>
<proteinExistence type="predicted"/>
<dbReference type="EMBL" id="BK015646">
    <property type="protein sequence ID" value="DAE17766.1"/>
    <property type="molecule type" value="Genomic_DNA"/>
</dbReference>
<protein>
    <recommendedName>
        <fullName evidence="1">Thoeris anti-defense 2-like domain-containing protein</fullName>
    </recommendedName>
</protein>
<reference evidence="2" key="1">
    <citation type="journal article" date="2021" name="Proc. Natl. Acad. Sci. U.S.A.">
        <title>A Catalog of Tens of Thousands of Viruses from Human Metagenomes Reveals Hidden Associations with Chronic Diseases.</title>
        <authorList>
            <person name="Tisza M.J."/>
            <person name="Buck C.B."/>
        </authorList>
    </citation>
    <scope>NUCLEOTIDE SEQUENCE</scope>
    <source>
        <strain evidence="2">CtoOf8</strain>
    </source>
</reference>
<name>A0A8S5QEQ2_9CAUD</name>
<evidence type="ECO:0000259" key="1">
    <source>
        <dbReference type="Pfam" id="PF11195"/>
    </source>
</evidence>
<sequence length="245" mass="28139">MKKTELMKRYEDAKKCGEEITGIFLVIHMPTGEQETIMNPNIEEKLKYIDRTYNDDLVHCNCKDIYIEEVCFFVGGEPGMLFSEAYELMKEGAKVKLPSWGGYWYWDNEKKTIMMHTKDGKELDIRQTDRPEYTFDNICSGDWIIADEENCPELGGESLFSFAEAIKYLKRGMKVARKGWNGKGMFLFLATDIEFTTKADLSCVSDLKGELTIPSIVMKTADNHFCVGWLASQADMLAEDWVFAE</sequence>
<evidence type="ECO:0000313" key="2">
    <source>
        <dbReference type="EMBL" id="DAE17766.1"/>
    </source>
</evidence>
<organism evidence="2">
    <name type="scientific">Siphoviridae sp. ctoOf8</name>
    <dbReference type="NCBI Taxonomy" id="2825668"/>
    <lineage>
        <taxon>Viruses</taxon>
        <taxon>Duplodnaviria</taxon>
        <taxon>Heunggongvirae</taxon>
        <taxon>Uroviricota</taxon>
        <taxon>Caudoviricetes</taxon>
    </lineage>
</organism>
<dbReference type="Pfam" id="PF11195">
    <property type="entry name" value="Tad2-like"/>
    <property type="match status" value="1"/>
</dbReference>
<accession>A0A8S5QEQ2</accession>